<sequence>MKSNNSSIYSFASSVSRAAAIMALAATPGAYAVSATWNGTTDATWATAGNWSASPVPGTATGEIATFANAGGADDVINLGGGVSIRTLAFDNAAAAAYTIGTGAAGSQNLTLEGTGAITMSATVAANQLVNANVNLGTAAGAEAFTITNSKAAASNSLTIAGGISTTQTGAKSLTVNGTGVINISGAIANGSGTIALAKAGANVLTLSGANSYSGGTTITGILNASNNTALGSGNVTVNGGVAGNQLQLGSGVTMANSLTLAGGGATAQGALWVPAGSATYDGTIAITGAVTAGAFFATGGGTLTLNNNITSTGPAVTVRTGYVKVTGAQSYTSGTTLANGGAAIQFVRTTSMPATGAVTMTTGTTLSANVGGAGQFTLGAGTNTAGTIGGLIAGVGGQGAAVVLPAGSQIGIDTTDAAGTQTWSAPFTTTNNVGLVKLGTGTLELTSGGTYTGGGAQGFPLIARQGTLLLSGGTHTANGEVVVGGTFGTAPGAPGYDATLQVDAGSLTTTGYLSLGRGNGTGAVSSNLTVNNAATVTAANFSAGFNVAAANLPKGAVTLNNTSALTVSGIYRLGESTGSNMTMTLNNSAQLIASAGVGAKRIGDAGTGVLTLNDSSSAAFGTGPTAGTALGVQIGAVGGNGTVNINGAATATFSGPTLSLYVGYRTGTGVVNMTGGTLTTTGEVRVGGSDVNGADNGSGTFNLSGGAANLGGGLTLGRGNNAAALLTGTANVSGGTLTPQTDIILGFAGAAGTLGKMVISGTGVVNVGPTAARTFVMSTFDTAKSQLDITGGSLNLGNNSSIKFFTGNVGTSGTAVVNQTGGAVTFYSDAGTTVGGTGVLDLAVFGSATSASTYNLDGGILTVPSVVSSNTAGTRLFNFNGGTLKAAVDGTLLNLTTTSATVRANVRDLGATIDTNGRNVTIPQALEASTVLGDVGNGGLTKKGAGTLKLSSFSNTYTGTTNVDAGTLDLDGVVNSNVVVKSGAVLTGVGTTNGTLTMQGGSTLTASTTAPLLTNGVVFSGPTNLVFTGTPSNGVPYPLFSYGSGSVTGLSNLSSSGFRTNISADIANQRIMGTVTTANLTWNTSSGTWAVNTGGWTGGATSYFNGDTVTFNERPAASTVTLNGVLLPASVVVNNTSNPYVFTGTGSIGGEAILTKSGAGALTLATANSYTGGTILGGGTLNLDNASALGTGLLTINGGTLDNTSGDAIVMTGNFPQLWNADINFTGTHSLDMGTGGVAIVGTVETDRAVTIAANTLGVGEITSTALGLIKQGPGTLTVNTLGIQANGSVIAGTLNVAAGALQINRTGGTDPTSGDFTAAGIDGTGTISNGAAVERWLIINTAGNNTFNGTLTNGGTGGLGFDKQGTGSVTLSGTLSYTGTTTVDAGTLSIPVANTGTGTGASVNAGTLVLGNPAALGTPANPAAPNTIRLAGNAVSTLDLAHDGGGPTYGFVFGTTTNATILVNRATAGAGLNHTLMTVGAAGVGAGTLTVSSGANVTSGTSRLTFTQFGLGADTVQTTVLNPTTASVIVGAVSKVVNATAQTLELGGTSVDNQITGLIANGTATVSVGKSNSSTWTISGANNTYTGGTRIGAANGAGVLRATASGALGTGTISFDGSGGAAPGGPTSRLELSNGITLANAITLNQRNNASAAILNVSGNNTLSGAIDLNIGGNRANIQSDADLLTLSGPILTTTANTRNLYLGGAGNGLASNAISNGTGTLNLTKEGTGTWTLTGTNIYTGTTTVTDGTLSIAQATLSNTAAVTVGTTAVLNLTHGATDTVDRFFIGGAEQASGTWGSLTSSATNKTARITGSGILFATNGVAVSGFGSWGTALGLTAGVNDGVAQSPDNDGFENGTEYILGGHPLNGSNNPKIYSLIADSDDAGSEKELIMTIAVPQGTPAFPAGSPTSTVTFEGFGITVRGSTDLATYPVTVNPVAAVIPAGATNPLVQGGITYEYRSFSLGGSNGTTGKGFLQVIVTNPAP</sequence>
<dbReference type="InterPro" id="IPR013425">
    <property type="entry name" value="Autotrns_rpt"/>
</dbReference>
<dbReference type="RefSeq" id="WP_264489671.1">
    <property type="nucleotide sequence ID" value="NZ_JAPDDT010000015.1"/>
</dbReference>
<dbReference type="SUPFAM" id="SSF51126">
    <property type="entry name" value="Pectin lyase-like"/>
    <property type="match status" value="2"/>
</dbReference>
<gene>
    <name evidence="3" type="ORF">OKA05_23600</name>
</gene>
<proteinExistence type="predicted"/>
<accession>A0ABT3GPW4</accession>
<organism evidence="3 4">
    <name type="scientific">Luteolibacter arcticus</name>
    <dbReference type="NCBI Taxonomy" id="1581411"/>
    <lineage>
        <taxon>Bacteria</taxon>
        <taxon>Pseudomonadati</taxon>
        <taxon>Verrucomicrobiota</taxon>
        <taxon>Verrucomicrobiia</taxon>
        <taxon>Verrucomicrobiales</taxon>
        <taxon>Verrucomicrobiaceae</taxon>
        <taxon>Luteolibacter</taxon>
    </lineage>
</organism>
<evidence type="ECO:0000313" key="3">
    <source>
        <dbReference type="EMBL" id="MCW1925564.1"/>
    </source>
</evidence>
<dbReference type="NCBIfam" id="TIGR02601">
    <property type="entry name" value="autotrns_rpt"/>
    <property type="match status" value="5"/>
</dbReference>
<protein>
    <submittedName>
        <fullName evidence="3">Autotransporter-associated beta strand repeat-containing protein</fullName>
    </submittedName>
</protein>
<dbReference type="Pfam" id="PF12951">
    <property type="entry name" value="PATR"/>
    <property type="match status" value="7"/>
</dbReference>
<feature type="signal peptide" evidence="2">
    <location>
        <begin position="1"/>
        <end position="32"/>
    </location>
</feature>
<keyword evidence="4" id="KW-1185">Reference proteome</keyword>
<evidence type="ECO:0000256" key="1">
    <source>
        <dbReference type="ARBA" id="ARBA00022729"/>
    </source>
</evidence>
<keyword evidence="1 2" id="KW-0732">Signal</keyword>
<evidence type="ECO:0000256" key="2">
    <source>
        <dbReference type="SAM" id="SignalP"/>
    </source>
</evidence>
<dbReference type="EMBL" id="JAPDDT010000015">
    <property type="protein sequence ID" value="MCW1925564.1"/>
    <property type="molecule type" value="Genomic_DNA"/>
</dbReference>
<feature type="chain" id="PRO_5046781840" evidence="2">
    <location>
        <begin position="33"/>
        <end position="1987"/>
    </location>
</feature>
<dbReference type="Proteomes" id="UP001320876">
    <property type="component" value="Unassembled WGS sequence"/>
</dbReference>
<name>A0ABT3GPW4_9BACT</name>
<dbReference type="InterPro" id="IPR011050">
    <property type="entry name" value="Pectin_lyase_fold/virulence"/>
</dbReference>
<evidence type="ECO:0000313" key="4">
    <source>
        <dbReference type="Proteomes" id="UP001320876"/>
    </source>
</evidence>
<comment type="caution">
    <text evidence="3">The sequence shown here is derived from an EMBL/GenBank/DDBJ whole genome shotgun (WGS) entry which is preliminary data.</text>
</comment>
<reference evidence="3 4" key="1">
    <citation type="submission" date="2022-10" db="EMBL/GenBank/DDBJ databases">
        <title>Luteolibacter arcticus strain CCTCC AB 2014275, whole genome shotgun sequencing project.</title>
        <authorList>
            <person name="Zhao G."/>
            <person name="Shen L."/>
        </authorList>
    </citation>
    <scope>NUCLEOTIDE SEQUENCE [LARGE SCALE GENOMIC DNA]</scope>
    <source>
        <strain evidence="3 4">CCTCC AB 2014275</strain>
    </source>
</reference>